<dbReference type="Gene3D" id="3.60.15.10">
    <property type="entry name" value="Ribonuclease Z/Hydroxyacylglutathione hydrolase-like"/>
    <property type="match status" value="1"/>
</dbReference>
<feature type="domain" description="Metallo-beta-lactamase" evidence="1">
    <location>
        <begin position="3"/>
        <end position="203"/>
    </location>
</feature>
<name>A0A1F5NZ48_9BACT</name>
<dbReference type="Pfam" id="PF00753">
    <property type="entry name" value="Lactamase_B"/>
    <property type="match status" value="1"/>
</dbReference>
<protein>
    <recommendedName>
        <fullName evidence="1">Metallo-beta-lactamase domain-containing protein</fullName>
    </recommendedName>
</protein>
<dbReference type="Proteomes" id="UP000176339">
    <property type="component" value="Unassembled WGS sequence"/>
</dbReference>
<dbReference type="PANTHER" id="PTHR30619:SF1">
    <property type="entry name" value="RECOMBINATION PROTEIN 2"/>
    <property type="match status" value="1"/>
</dbReference>
<reference evidence="2 3" key="1">
    <citation type="journal article" date="2016" name="Nat. Commun.">
        <title>Thousands of microbial genomes shed light on interconnected biogeochemical processes in an aquifer system.</title>
        <authorList>
            <person name="Anantharaman K."/>
            <person name="Brown C.T."/>
            <person name="Hug L.A."/>
            <person name="Sharon I."/>
            <person name="Castelle C.J."/>
            <person name="Probst A.J."/>
            <person name="Thomas B.C."/>
            <person name="Singh A."/>
            <person name="Wilkins M.J."/>
            <person name="Karaoz U."/>
            <person name="Brodie E.L."/>
            <person name="Williams K.H."/>
            <person name="Hubbard S.S."/>
            <person name="Banfield J.F."/>
        </authorList>
    </citation>
    <scope>NUCLEOTIDE SEQUENCE [LARGE SCALE GENOMIC DNA]</scope>
</reference>
<organism evidence="2 3">
    <name type="scientific">Candidatus Doudnabacteria bacterium RIFCSPHIGHO2_01_FULL_49_9</name>
    <dbReference type="NCBI Taxonomy" id="1817827"/>
    <lineage>
        <taxon>Bacteria</taxon>
        <taxon>Candidatus Doudnaibacteriota</taxon>
    </lineage>
</organism>
<evidence type="ECO:0000313" key="2">
    <source>
        <dbReference type="EMBL" id="OGE82918.1"/>
    </source>
</evidence>
<evidence type="ECO:0000259" key="1">
    <source>
        <dbReference type="SMART" id="SM00849"/>
    </source>
</evidence>
<dbReference type="AlphaFoldDB" id="A0A1F5NZ48"/>
<evidence type="ECO:0000313" key="3">
    <source>
        <dbReference type="Proteomes" id="UP000176339"/>
    </source>
</evidence>
<dbReference type="InterPro" id="IPR001279">
    <property type="entry name" value="Metallo-B-lactamas"/>
</dbReference>
<dbReference type="PANTHER" id="PTHR30619">
    <property type="entry name" value="DNA INTERNALIZATION/COMPETENCE PROTEIN COMEC/REC2"/>
    <property type="match status" value="1"/>
</dbReference>
<accession>A0A1F5NZ48</accession>
<dbReference type="InterPro" id="IPR052159">
    <property type="entry name" value="Competence_DNA_uptake"/>
</dbReference>
<dbReference type="InterPro" id="IPR035681">
    <property type="entry name" value="ComA-like_MBL"/>
</dbReference>
<dbReference type="EMBL" id="MFEN01000059">
    <property type="protein sequence ID" value="OGE82918.1"/>
    <property type="molecule type" value="Genomic_DNA"/>
</dbReference>
<comment type="caution">
    <text evidence="2">The sequence shown here is derived from an EMBL/GenBank/DDBJ whole genome shotgun (WGS) entry which is preliminary data.</text>
</comment>
<dbReference type="SUPFAM" id="SSF56281">
    <property type="entry name" value="Metallo-hydrolase/oxidoreductase"/>
    <property type="match status" value="1"/>
</dbReference>
<sequence>MGQGDAALARLPGLSGRGRADILIDGGPGRQVLESLGEVLPETDRYIDLVMLSHPQLDHFGGLIDVLKRYQVGAFIYNGRDGTASAWNDLKTVLVERNIKTIILKEGDSITYGGNRLDILSPSPNFLKSDELNDTTLVVKLSSESSRALFTGDIGFNVEEYLARKYDVDADVLKVGHHGSKFSSGSLFLKEATPLASLISSGAKNTYGHPAPAAMGRLSSSGSEIYRTDQEGTIHINIRAGQARIYSLK</sequence>
<proteinExistence type="predicted"/>
<dbReference type="InterPro" id="IPR036866">
    <property type="entry name" value="RibonucZ/Hydroxyglut_hydro"/>
</dbReference>
<dbReference type="SMART" id="SM00849">
    <property type="entry name" value="Lactamase_B"/>
    <property type="match status" value="1"/>
</dbReference>
<dbReference type="CDD" id="cd07731">
    <property type="entry name" value="ComA-like_MBL-fold"/>
    <property type="match status" value="1"/>
</dbReference>
<gene>
    <name evidence="2" type="ORF">A2846_02520</name>
</gene>